<evidence type="ECO:0000259" key="1">
    <source>
        <dbReference type="Pfam" id="PF07995"/>
    </source>
</evidence>
<dbReference type="InterPro" id="IPR011041">
    <property type="entry name" value="Quinoprot_gluc/sorb_DH_b-prop"/>
</dbReference>
<dbReference type="PANTHER" id="PTHR19328">
    <property type="entry name" value="HEDGEHOG-INTERACTING PROTEIN"/>
    <property type="match status" value="1"/>
</dbReference>
<accession>A0A246F2W3</accession>
<reference evidence="2 3" key="1">
    <citation type="submission" date="2017-06" db="EMBL/GenBank/DDBJ databases">
        <title>Draft genome of Pseudomonas nitroreducens DF05.</title>
        <authorList>
            <person name="Iyer R."/>
        </authorList>
    </citation>
    <scope>NUCLEOTIDE SEQUENCE [LARGE SCALE GENOMIC DNA]</scope>
    <source>
        <strain evidence="2 3">DF05</strain>
    </source>
</reference>
<dbReference type="Pfam" id="PF07995">
    <property type="entry name" value="GSDH"/>
    <property type="match status" value="1"/>
</dbReference>
<comment type="caution">
    <text evidence="2">The sequence shown here is derived from an EMBL/GenBank/DDBJ whole genome shotgun (WGS) entry which is preliminary data.</text>
</comment>
<dbReference type="Gene3D" id="2.120.10.30">
    <property type="entry name" value="TolB, C-terminal domain"/>
    <property type="match status" value="1"/>
</dbReference>
<dbReference type="Proteomes" id="UP000198145">
    <property type="component" value="Unassembled WGS sequence"/>
</dbReference>
<dbReference type="InterPro" id="IPR011042">
    <property type="entry name" value="6-blade_b-propeller_TolB-like"/>
</dbReference>
<dbReference type="SUPFAM" id="SSF50952">
    <property type="entry name" value="Soluble quinoprotein glucose dehydrogenase"/>
    <property type="match status" value="1"/>
</dbReference>
<evidence type="ECO:0000313" key="3">
    <source>
        <dbReference type="Proteomes" id="UP000198145"/>
    </source>
</evidence>
<feature type="domain" description="Glucose/Sorbosone dehydrogenase" evidence="1">
    <location>
        <begin position="3"/>
        <end position="123"/>
    </location>
</feature>
<dbReference type="EMBL" id="NJBA01000103">
    <property type="protein sequence ID" value="OWP38484.1"/>
    <property type="molecule type" value="Genomic_DNA"/>
</dbReference>
<evidence type="ECO:0000313" key="2">
    <source>
        <dbReference type="EMBL" id="OWP38484.1"/>
    </source>
</evidence>
<dbReference type="PANTHER" id="PTHR19328:SF53">
    <property type="entry name" value="MEMBRANE PROTEIN"/>
    <property type="match status" value="1"/>
</dbReference>
<sequence>MNTDGSGRRIFAKGLRNTIGFDWHPLTKEMYGFDHGIDWLGDEQQREELNLLKEGADYGWPYIFESGKFNVAEEAPPGMTFAEYASKTTPPVQLYTAHASPLGLVFYTGEQFPAEYRNDAFVTMRGSWNRSEPAG</sequence>
<protein>
    <submittedName>
        <fullName evidence="2">Oxidoreductase</fullName>
    </submittedName>
</protein>
<name>A0A246F2W3_PSENT</name>
<dbReference type="AlphaFoldDB" id="A0A246F2W3"/>
<gene>
    <name evidence="2" type="ORF">CEG18_29340</name>
</gene>
<dbReference type="InterPro" id="IPR012938">
    <property type="entry name" value="Glc/Sorbosone_DH"/>
</dbReference>
<feature type="non-terminal residue" evidence="2">
    <location>
        <position position="135"/>
    </location>
</feature>
<organism evidence="2 3">
    <name type="scientific">Pseudomonas nitroreducens</name>
    <dbReference type="NCBI Taxonomy" id="46680"/>
    <lineage>
        <taxon>Bacteria</taxon>
        <taxon>Pseudomonadati</taxon>
        <taxon>Pseudomonadota</taxon>
        <taxon>Gammaproteobacteria</taxon>
        <taxon>Pseudomonadales</taxon>
        <taxon>Pseudomonadaceae</taxon>
        <taxon>Pseudomonas</taxon>
    </lineage>
</organism>
<proteinExistence type="predicted"/>